<dbReference type="Gene3D" id="3.50.50.60">
    <property type="entry name" value="FAD/NAD(P)-binding domain"/>
    <property type="match status" value="1"/>
</dbReference>
<evidence type="ECO:0000313" key="2">
    <source>
        <dbReference type="EMBL" id="UOQ59675.1"/>
    </source>
</evidence>
<organism evidence="2 3">
    <name type="scientific">Leucobacter rhizosphaerae</name>
    <dbReference type="NCBI Taxonomy" id="2932245"/>
    <lineage>
        <taxon>Bacteria</taxon>
        <taxon>Bacillati</taxon>
        <taxon>Actinomycetota</taxon>
        <taxon>Actinomycetes</taxon>
        <taxon>Micrococcales</taxon>
        <taxon>Microbacteriaceae</taxon>
        <taxon>Leucobacter</taxon>
    </lineage>
</organism>
<keyword evidence="3" id="KW-1185">Reference proteome</keyword>
<dbReference type="InterPro" id="IPR036188">
    <property type="entry name" value="FAD/NAD-bd_sf"/>
</dbReference>
<proteinExistence type="predicted"/>
<dbReference type="SUPFAM" id="SSF51905">
    <property type="entry name" value="FAD/NAD(P)-binding domain"/>
    <property type="match status" value="1"/>
</dbReference>
<dbReference type="InterPro" id="IPR006076">
    <property type="entry name" value="FAD-dep_OxRdtase"/>
</dbReference>
<dbReference type="Gene3D" id="3.30.9.10">
    <property type="entry name" value="D-Amino Acid Oxidase, subunit A, domain 2"/>
    <property type="match status" value="1"/>
</dbReference>
<reference evidence="2 3" key="1">
    <citation type="submission" date="2022-04" db="EMBL/GenBank/DDBJ databases">
        <title>Leucobacter sp. isolated from rhizosphere of onion.</title>
        <authorList>
            <person name="Won M."/>
            <person name="Lee C.-M."/>
            <person name="Woen H.-Y."/>
            <person name="Kwon S.-W."/>
        </authorList>
    </citation>
    <scope>NUCLEOTIDE SEQUENCE [LARGE SCALE GENOMIC DNA]</scope>
    <source>
        <strain evidence="2 3">H25R-14</strain>
    </source>
</reference>
<dbReference type="RefSeq" id="WP_244684822.1">
    <property type="nucleotide sequence ID" value="NZ_CP095043.1"/>
</dbReference>
<dbReference type="EMBL" id="CP095043">
    <property type="protein sequence ID" value="UOQ59675.1"/>
    <property type="molecule type" value="Genomic_DNA"/>
</dbReference>
<sequence>MHRRTGRILVVGAGIVGATAAYHLTRAGYRVTVIEGAGVAGGVTGDSFAWIGFAKSSAATAAHGLRRTAAEDFARVASELRTPIGLRRTGALTWESTDAATRAFVSEHQRAGHPVRLVDAEEIRRREPGVREVPAVAAFAPDDGGVDPAALTAALLQEALDDGAALRTGTRVRGLIAEGGAVTGVATDAGPVHGSAVLLAAGTGIPPLLASLGIAEPIGASPAPARVEASPCCLLRFSTPTPLVSGILSSPDFEIRQLDDTTLIAAEDVPRSGFDGDTRRLAQPTLASIRRLLVGGKRVELIDAVVADRPVTDTGEPLLGFAPGVSGLYLASAHPAIMLMGTIGARIARDFMSADRD</sequence>
<feature type="domain" description="FAD dependent oxidoreductase" evidence="1">
    <location>
        <begin position="7"/>
        <end position="348"/>
    </location>
</feature>
<dbReference type="PANTHER" id="PTHR13847">
    <property type="entry name" value="SARCOSINE DEHYDROGENASE-RELATED"/>
    <property type="match status" value="1"/>
</dbReference>
<name>A0ABY4FTP5_9MICO</name>
<dbReference type="Pfam" id="PF01266">
    <property type="entry name" value="DAO"/>
    <property type="match status" value="1"/>
</dbReference>
<gene>
    <name evidence="2" type="ORF">MUN76_11530</name>
</gene>
<evidence type="ECO:0000313" key="3">
    <source>
        <dbReference type="Proteomes" id="UP000831775"/>
    </source>
</evidence>
<dbReference type="Proteomes" id="UP000831775">
    <property type="component" value="Chromosome"/>
</dbReference>
<evidence type="ECO:0000259" key="1">
    <source>
        <dbReference type="Pfam" id="PF01266"/>
    </source>
</evidence>
<accession>A0ABY4FTP5</accession>
<protein>
    <submittedName>
        <fullName evidence="2">FAD-binding oxidoreductase</fullName>
    </submittedName>
</protein>